<keyword evidence="2" id="KW-1185">Reference proteome</keyword>
<dbReference type="RefSeq" id="XP_062648277.1">
    <property type="nucleotide sequence ID" value="XM_062796290.1"/>
</dbReference>
<accession>A0AAN6Z433</accession>
<proteinExistence type="predicted"/>
<dbReference type="GeneID" id="87833058"/>
<dbReference type="AlphaFoldDB" id="A0AAN6Z433"/>
<protein>
    <submittedName>
        <fullName evidence="1">Uncharacterized protein</fullName>
    </submittedName>
</protein>
<sequence length="192" mass="21194">MAQAWAASMTPSDRNKRWSDAGFKPSDCNGFTPLPQPDFRGKHGIVFQDACWSLLEAVLDLAQLSLRRLFDVCNSLPVSQKCRAPTWGHGFGGAIVVDKIHHFPWEGRHELSESTLAKPHPVFRRNPYQVPGVDRLLDEDPQQPPAATQLARPPRALALDCFALLAEELCAAIAMLLPTADVLRACLASRAF</sequence>
<gene>
    <name evidence="1" type="ORF">N657DRAFT_680482</name>
</gene>
<evidence type="ECO:0000313" key="1">
    <source>
        <dbReference type="EMBL" id="KAK4124506.1"/>
    </source>
</evidence>
<name>A0AAN6Z433_9PEZI</name>
<evidence type="ECO:0000313" key="2">
    <source>
        <dbReference type="Proteomes" id="UP001302602"/>
    </source>
</evidence>
<reference evidence="1" key="2">
    <citation type="submission" date="2023-05" db="EMBL/GenBank/DDBJ databases">
        <authorList>
            <consortium name="Lawrence Berkeley National Laboratory"/>
            <person name="Steindorff A."/>
            <person name="Hensen N."/>
            <person name="Bonometti L."/>
            <person name="Westerberg I."/>
            <person name="Brannstrom I.O."/>
            <person name="Guillou S."/>
            <person name="Cros-Aarteil S."/>
            <person name="Calhoun S."/>
            <person name="Haridas S."/>
            <person name="Kuo A."/>
            <person name="Mondo S."/>
            <person name="Pangilinan J."/>
            <person name="Riley R."/>
            <person name="Labutti K."/>
            <person name="Andreopoulos B."/>
            <person name="Lipzen A."/>
            <person name="Chen C."/>
            <person name="Yanf M."/>
            <person name="Daum C."/>
            <person name="Ng V."/>
            <person name="Clum A."/>
            <person name="Ohm R."/>
            <person name="Martin F."/>
            <person name="Silar P."/>
            <person name="Natvig D."/>
            <person name="Lalanne C."/>
            <person name="Gautier V."/>
            <person name="Ament-Velasquez S.L."/>
            <person name="Kruys A."/>
            <person name="Hutchinson M.I."/>
            <person name="Powell A.J."/>
            <person name="Barry K."/>
            <person name="Miller A.N."/>
            <person name="Grigoriev I.V."/>
            <person name="Debuchy R."/>
            <person name="Gladieux P."/>
            <person name="Thoren M.H."/>
            <person name="Johannesson H."/>
        </authorList>
    </citation>
    <scope>NUCLEOTIDE SEQUENCE</scope>
    <source>
        <strain evidence="1">CBS 731.68</strain>
    </source>
</reference>
<dbReference type="Proteomes" id="UP001302602">
    <property type="component" value="Unassembled WGS sequence"/>
</dbReference>
<organism evidence="1 2">
    <name type="scientific">Parathielavia appendiculata</name>
    <dbReference type="NCBI Taxonomy" id="2587402"/>
    <lineage>
        <taxon>Eukaryota</taxon>
        <taxon>Fungi</taxon>
        <taxon>Dikarya</taxon>
        <taxon>Ascomycota</taxon>
        <taxon>Pezizomycotina</taxon>
        <taxon>Sordariomycetes</taxon>
        <taxon>Sordariomycetidae</taxon>
        <taxon>Sordariales</taxon>
        <taxon>Chaetomiaceae</taxon>
        <taxon>Parathielavia</taxon>
    </lineage>
</organism>
<reference evidence="1" key="1">
    <citation type="journal article" date="2023" name="Mol. Phylogenet. Evol.">
        <title>Genome-scale phylogeny and comparative genomics of the fungal order Sordariales.</title>
        <authorList>
            <person name="Hensen N."/>
            <person name="Bonometti L."/>
            <person name="Westerberg I."/>
            <person name="Brannstrom I.O."/>
            <person name="Guillou S."/>
            <person name="Cros-Aarteil S."/>
            <person name="Calhoun S."/>
            <person name="Haridas S."/>
            <person name="Kuo A."/>
            <person name="Mondo S."/>
            <person name="Pangilinan J."/>
            <person name="Riley R."/>
            <person name="LaButti K."/>
            <person name="Andreopoulos B."/>
            <person name="Lipzen A."/>
            <person name="Chen C."/>
            <person name="Yan M."/>
            <person name="Daum C."/>
            <person name="Ng V."/>
            <person name="Clum A."/>
            <person name="Steindorff A."/>
            <person name="Ohm R.A."/>
            <person name="Martin F."/>
            <person name="Silar P."/>
            <person name="Natvig D.O."/>
            <person name="Lalanne C."/>
            <person name="Gautier V."/>
            <person name="Ament-Velasquez S.L."/>
            <person name="Kruys A."/>
            <person name="Hutchinson M.I."/>
            <person name="Powell A.J."/>
            <person name="Barry K."/>
            <person name="Miller A.N."/>
            <person name="Grigoriev I.V."/>
            <person name="Debuchy R."/>
            <person name="Gladieux P."/>
            <person name="Hiltunen Thoren M."/>
            <person name="Johannesson H."/>
        </authorList>
    </citation>
    <scope>NUCLEOTIDE SEQUENCE</scope>
    <source>
        <strain evidence="1">CBS 731.68</strain>
    </source>
</reference>
<dbReference type="EMBL" id="MU853227">
    <property type="protein sequence ID" value="KAK4124506.1"/>
    <property type="molecule type" value="Genomic_DNA"/>
</dbReference>
<comment type="caution">
    <text evidence="1">The sequence shown here is derived from an EMBL/GenBank/DDBJ whole genome shotgun (WGS) entry which is preliminary data.</text>
</comment>